<gene>
    <name evidence="2" type="ORF">GCM10023205_41160</name>
</gene>
<proteinExistence type="predicted"/>
<dbReference type="Gene3D" id="3.40.50.10490">
    <property type="entry name" value="Glucose-6-phosphate isomerase like protein, domain 1"/>
    <property type="match status" value="1"/>
</dbReference>
<dbReference type="Pfam" id="PF13580">
    <property type="entry name" value="SIS_2"/>
    <property type="match status" value="1"/>
</dbReference>
<evidence type="ECO:0000313" key="2">
    <source>
        <dbReference type="EMBL" id="GAA4971219.1"/>
    </source>
</evidence>
<organism evidence="2 3">
    <name type="scientific">Yinghuangia aomiensis</name>
    <dbReference type="NCBI Taxonomy" id="676205"/>
    <lineage>
        <taxon>Bacteria</taxon>
        <taxon>Bacillati</taxon>
        <taxon>Actinomycetota</taxon>
        <taxon>Actinomycetes</taxon>
        <taxon>Kitasatosporales</taxon>
        <taxon>Streptomycetaceae</taxon>
        <taxon>Yinghuangia</taxon>
    </lineage>
</organism>
<dbReference type="PANTHER" id="PTHR30390:SF7">
    <property type="entry name" value="PHOSPHOHEPTOSE ISOMERASE"/>
    <property type="match status" value="1"/>
</dbReference>
<protein>
    <submittedName>
        <fullName evidence="2">SIS domain-containing protein</fullName>
    </submittedName>
</protein>
<sequence>MAETAELGARYLDAAIALLEGLRDRELPAVDDAADGIARALAAGGRLFVFGGGHSALNAQDVVYRAGGLILANPLIAPGNDLSVRPITTSSAVEKLPELAAPVLDGAGVRAGDALVVLSLSGRNGLPVELARLGRDRGALVVGVTSVAASTAEPSRHPSGTRLLDNCDVVLDAGVPVGDAALAVDGVPQKIGPTSGVVCSALMQALMVSVIGHMVALGVEPPVFMSANIAGGPEWNDRMLAENADRVFYLR</sequence>
<comment type="caution">
    <text evidence="2">The sequence shown here is derived from an EMBL/GenBank/DDBJ whole genome shotgun (WGS) entry which is preliminary data.</text>
</comment>
<keyword evidence="3" id="KW-1185">Reference proteome</keyword>
<dbReference type="EMBL" id="BAABHS010000014">
    <property type="protein sequence ID" value="GAA4971219.1"/>
    <property type="molecule type" value="Genomic_DNA"/>
</dbReference>
<evidence type="ECO:0000313" key="3">
    <source>
        <dbReference type="Proteomes" id="UP001500466"/>
    </source>
</evidence>
<evidence type="ECO:0000259" key="1">
    <source>
        <dbReference type="PROSITE" id="PS51464"/>
    </source>
</evidence>
<dbReference type="PANTHER" id="PTHR30390">
    <property type="entry name" value="SEDOHEPTULOSE 7-PHOSPHATE ISOMERASE / DNAA INITIATOR-ASSOCIATING FACTOR FOR REPLICATION INITIATION"/>
    <property type="match status" value="1"/>
</dbReference>
<accession>A0ABP9HI86</accession>
<dbReference type="InterPro" id="IPR001347">
    <property type="entry name" value="SIS_dom"/>
</dbReference>
<dbReference type="RefSeq" id="WP_345677037.1">
    <property type="nucleotide sequence ID" value="NZ_BAABHS010000014.1"/>
</dbReference>
<dbReference type="NCBIfam" id="NF002805">
    <property type="entry name" value="PRK02947.1"/>
    <property type="match status" value="1"/>
</dbReference>
<dbReference type="Proteomes" id="UP001500466">
    <property type="component" value="Unassembled WGS sequence"/>
</dbReference>
<dbReference type="SUPFAM" id="SSF53697">
    <property type="entry name" value="SIS domain"/>
    <property type="match status" value="1"/>
</dbReference>
<dbReference type="InterPro" id="IPR046348">
    <property type="entry name" value="SIS_dom_sf"/>
</dbReference>
<dbReference type="PROSITE" id="PS51464">
    <property type="entry name" value="SIS"/>
    <property type="match status" value="1"/>
</dbReference>
<reference evidence="3" key="1">
    <citation type="journal article" date="2019" name="Int. J. Syst. Evol. Microbiol.">
        <title>The Global Catalogue of Microorganisms (GCM) 10K type strain sequencing project: providing services to taxonomists for standard genome sequencing and annotation.</title>
        <authorList>
            <consortium name="The Broad Institute Genomics Platform"/>
            <consortium name="The Broad Institute Genome Sequencing Center for Infectious Disease"/>
            <person name="Wu L."/>
            <person name="Ma J."/>
        </authorList>
    </citation>
    <scope>NUCLEOTIDE SEQUENCE [LARGE SCALE GENOMIC DNA]</scope>
    <source>
        <strain evidence="3">JCM 17986</strain>
    </source>
</reference>
<feature type="domain" description="SIS" evidence="1">
    <location>
        <begin position="37"/>
        <end position="219"/>
    </location>
</feature>
<name>A0ABP9HI86_9ACTN</name>
<dbReference type="InterPro" id="IPR050099">
    <property type="entry name" value="SIS_GmhA/DiaA_subfam"/>
</dbReference>